<proteinExistence type="predicted"/>
<evidence type="ECO:0000313" key="2">
    <source>
        <dbReference type="Proteomes" id="UP000664914"/>
    </source>
</evidence>
<gene>
    <name evidence="1" type="ORF">HRJ34_00080</name>
</gene>
<dbReference type="InterPro" id="IPR001387">
    <property type="entry name" value="Cro/C1-type_HTH"/>
</dbReference>
<dbReference type="Proteomes" id="UP000664914">
    <property type="component" value="Chromosome"/>
</dbReference>
<reference evidence="1" key="1">
    <citation type="submission" date="2020-07" db="EMBL/GenBank/DDBJ databases">
        <authorList>
            <person name="Camacho E."/>
        </authorList>
    </citation>
    <scope>NUCLEOTIDE SEQUENCE</scope>
    <source>
        <strain evidence="1">MPO218</strain>
    </source>
</reference>
<evidence type="ECO:0000313" key="1">
    <source>
        <dbReference type="EMBL" id="QTH21976.1"/>
    </source>
</evidence>
<dbReference type="CDD" id="cd00093">
    <property type="entry name" value="HTH_XRE"/>
    <property type="match status" value="1"/>
</dbReference>
<dbReference type="AlphaFoldDB" id="A0A975HE10"/>
<name>A0A975HE10_9SPHN</name>
<organism evidence="1 2">
    <name type="scientific">Rhizorhabdus wittichii</name>
    <dbReference type="NCBI Taxonomy" id="160791"/>
    <lineage>
        <taxon>Bacteria</taxon>
        <taxon>Pseudomonadati</taxon>
        <taxon>Pseudomonadota</taxon>
        <taxon>Alphaproteobacteria</taxon>
        <taxon>Sphingomonadales</taxon>
        <taxon>Sphingomonadaceae</taxon>
        <taxon>Rhizorhabdus</taxon>
    </lineage>
</organism>
<reference evidence="1" key="2">
    <citation type="submission" date="2021-04" db="EMBL/GenBank/DDBJ databases">
        <title>Isolation and genomic analysis of the ibuprofen-degrading bacterium Sphingomonas strain MPO218.</title>
        <authorList>
            <person name="Aulestia M."/>
            <person name="Flores A."/>
            <person name="Mangas E.L."/>
            <person name="Perez-Pulido A.J."/>
            <person name="Santero E."/>
            <person name="Camacho E.M."/>
        </authorList>
    </citation>
    <scope>NUCLEOTIDE SEQUENCE</scope>
    <source>
        <strain evidence="1">MPO218</strain>
    </source>
</reference>
<protein>
    <submittedName>
        <fullName evidence="1">Helix-turn-helix transcriptional regulator</fullName>
    </submittedName>
</protein>
<accession>A0A975HE10</accession>
<sequence length="76" mass="8225">MKLKSYLTEQRVSYADFAQQIGVANAGVVAKYIDGSRIPRASILRRITLVTGGAVQLNDFFDPPADKAPTDQVEAA</sequence>
<dbReference type="EMBL" id="CP059319">
    <property type="protein sequence ID" value="QTH21976.1"/>
    <property type="molecule type" value="Genomic_DNA"/>
</dbReference>
<dbReference type="RefSeq" id="WP_208632999.1">
    <property type="nucleotide sequence ID" value="NZ_CP059319.1"/>
</dbReference>